<sequence length="336" mass="37051">MCKPVGDGENDNRKTQWFPPKDLFTETEVSSQHSKVFTVTGGNTGIGFELIKILYGTGATIYMALRSKDKAEKAIQTLTEASPPPKTPSQVKFLQLDLNDPVSVKEAAASFAQQEAKLDVLWNNASPGIKDFEIGDRTAQGLPPMMGINCVATLLFTNLLVPQLRAASTESPSRVVWTSTFMVEGGTLVNGIDPSLLEEVTTDGMKNYAISKGGAWMLCREFARRYGRNGIVSVMQNMGNLRTGVYDKIDAFTMLFLGRLLYDPKFGGYTELYAGLSPDITLENNGACVIPWGRLRPDEACPRKDIIHAMTAEEDGGLGYGKKLWEWCELKWKPFV</sequence>
<accession>A0A8H4R873</accession>
<evidence type="ECO:0000313" key="5">
    <source>
        <dbReference type="Proteomes" id="UP000566819"/>
    </source>
</evidence>
<name>A0A8H4R873_9HELO</name>
<proteinExistence type="inferred from homology"/>
<dbReference type="PROSITE" id="PS00061">
    <property type="entry name" value="ADH_SHORT"/>
    <property type="match status" value="1"/>
</dbReference>
<gene>
    <name evidence="4" type="ORF">G7Y89_g12934</name>
</gene>
<reference evidence="4 5" key="1">
    <citation type="submission" date="2020-03" db="EMBL/GenBank/DDBJ databases">
        <title>Draft Genome Sequence of Cudoniella acicularis.</title>
        <authorList>
            <person name="Buettner E."/>
            <person name="Kellner H."/>
        </authorList>
    </citation>
    <scope>NUCLEOTIDE SEQUENCE [LARGE SCALE GENOMIC DNA]</scope>
    <source>
        <strain evidence="4 5">DSM 108380</strain>
    </source>
</reference>
<evidence type="ECO:0000256" key="1">
    <source>
        <dbReference type="ARBA" id="ARBA00006484"/>
    </source>
</evidence>
<evidence type="ECO:0000256" key="2">
    <source>
        <dbReference type="ARBA" id="ARBA00022857"/>
    </source>
</evidence>
<dbReference type="PANTHER" id="PTHR24320">
    <property type="entry name" value="RETINOL DEHYDROGENASE"/>
    <property type="match status" value="1"/>
</dbReference>
<keyword evidence="2" id="KW-0521">NADP</keyword>
<dbReference type="SUPFAM" id="SSF51735">
    <property type="entry name" value="NAD(P)-binding Rossmann-fold domains"/>
    <property type="match status" value="1"/>
</dbReference>
<comment type="caution">
    <text evidence="4">The sequence shown here is derived from an EMBL/GenBank/DDBJ whole genome shotgun (WGS) entry which is preliminary data.</text>
</comment>
<evidence type="ECO:0008006" key="6">
    <source>
        <dbReference type="Google" id="ProtNLM"/>
    </source>
</evidence>
<dbReference type="PANTHER" id="PTHR24320:SF236">
    <property type="entry name" value="SHORT-CHAIN DEHYDROGENASE-RELATED"/>
    <property type="match status" value="1"/>
</dbReference>
<evidence type="ECO:0000256" key="3">
    <source>
        <dbReference type="ARBA" id="ARBA00023002"/>
    </source>
</evidence>
<dbReference type="Pfam" id="PF00106">
    <property type="entry name" value="adh_short"/>
    <property type="match status" value="1"/>
</dbReference>
<dbReference type="InterPro" id="IPR002347">
    <property type="entry name" value="SDR_fam"/>
</dbReference>
<organism evidence="4 5">
    <name type="scientific">Cudoniella acicularis</name>
    <dbReference type="NCBI Taxonomy" id="354080"/>
    <lineage>
        <taxon>Eukaryota</taxon>
        <taxon>Fungi</taxon>
        <taxon>Dikarya</taxon>
        <taxon>Ascomycota</taxon>
        <taxon>Pezizomycotina</taxon>
        <taxon>Leotiomycetes</taxon>
        <taxon>Helotiales</taxon>
        <taxon>Tricladiaceae</taxon>
        <taxon>Cudoniella</taxon>
    </lineage>
</organism>
<keyword evidence="5" id="KW-1185">Reference proteome</keyword>
<dbReference type="InterPro" id="IPR020904">
    <property type="entry name" value="Sc_DH/Rdtase_CS"/>
</dbReference>
<dbReference type="GO" id="GO:0016491">
    <property type="term" value="F:oxidoreductase activity"/>
    <property type="evidence" value="ECO:0007669"/>
    <property type="project" value="UniProtKB-KW"/>
</dbReference>
<dbReference type="PRINTS" id="PR00081">
    <property type="entry name" value="GDHRDH"/>
</dbReference>
<dbReference type="Gene3D" id="3.40.50.720">
    <property type="entry name" value="NAD(P)-binding Rossmann-like Domain"/>
    <property type="match status" value="1"/>
</dbReference>
<comment type="similarity">
    <text evidence="1">Belongs to the short-chain dehydrogenases/reductases (SDR) family.</text>
</comment>
<protein>
    <recommendedName>
        <fullName evidence="6">NAD(P)-binding protein</fullName>
    </recommendedName>
</protein>
<dbReference type="AlphaFoldDB" id="A0A8H4R873"/>
<dbReference type="EMBL" id="JAAMPI010001430">
    <property type="protein sequence ID" value="KAF4625235.1"/>
    <property type="molecule type" value="Genomic_DNA"/>
</dbReference>
<dbReference type="InterPro" id="IPR036291">
    <property type="entry name" value="NAD(P)-bd_dom_sf"/>
</dbReference>
<keyword evidence="3" id="KW-0560">Oxidoreductase</keyword>
<dbReference type="Proteomes" id="UP000566819">
    <property type="component" value="Unassembled WGS sequence"/>
</dbReference>
<evidence type="ECO:0000313" key="4">
    <source>
        <dbReference type="EMBL" id="KAF4625235.1"/>
    </source>
</evidence>
<dbReference type="OrthoDB" id="191139at2759"/>